<dbReference type="OrthoDB" id="9805604at2"/>
<dbReference type="RefSeq" id="WP_006843313.1">
    <property type="nucleotide sequence ID" value="NZ_AQWJ01000003.1"/>
</dbReference>
<evidence type="ECO:0000313" key="2">
    <source>
        <dbReference type="Proteomes" id="UP000006420"/>
    </source>
</evidence>
<comment type="caution">
    <text evidence="1">The sequence shown here is derived from an EMBL/GenBank/DDBJ whole genome shotgun (WGS) entry which is preliminary data.</text>
</comment>
<dbReference type="HOGENOM" id="CLU_042930_5_0_10"/>
<dbReference type="EMBL" id="ADLW01000007">
    <property type="protein sequence ID" value="EGK03306.1"/>
    <property type="molecule type" value="Genomic_DNA"/>
</dbReference>
<dbReference type="STRING" id="742767.HMPREF9456_01943"/>
<gene>
    <name evidence="1" type="ORF">HMPREF9456_01943</name>
</gene>
<dbReference type="Pfam" id="PF02348">
    <property type="entry name" value="CTP_transf_3"/>
    <property type="match status" value="1"/>
</dbReference>
<evidence type="ECO:0000313" key="1">
    <source>
        <dbReference type="EMBL" id="EGK03306.1"/>
    </source>
</evidence>
<sequence length="230" mass="26763">MNSISVFLPCRAGSERVPQKNIKPFAGITNGLLEIKLQQLLKIPLINEIVLSTNDDLIIEYAKKLNNSKISLDIRPEYLCTSSTTTDELIQYVPSIMKKTEHIMWTHVTSPMCNEDDYIKAIDKYFKALAQGYDSLMSVTLLRKFLFYKNGKSVNYDRSIELWPRTQTLSPIYEANSAFFINSIDNYNLYKDRIGKSPYFYELDQIKSFDIDWEEDFKIAEIIYKQTLSE</sequence>
<proteinExistence type="predicted"/>
<keyword evidence="2" id="KW-1185">Reference proteome</keyword>
<dbReference type="Gene3D" id="3.90.550.10">
    <property type="entry name" value="Spore Coat Polysaccharide Biosynthesis Protein SpsA, Chain A"/>
    <property type="match status" value="1"/>
</dbReference>
<dbReference type="InterPro" id="IPR029044">
    <property type="entry name" value="Nucleotide-diphossugar_trans"/>
</dbReference>
<dbReference type="eggNOG" id="COG1083">
    <property type="taxonomic scope" value="Bacteria"/>
</dbReference>
<organism evidence="1 2">
    <name type="scientific">Dysgonomonas mossii DSM 22836</name>
    <dbReference type="NCBI Taxonomy" id="742767"/>
    <lineage>
        <taxon>Bacteria</taxon>
        <taxon>Pseudomonadati</taxon>
        <taxon>Bacteroidota</taxon>
        <taxon>Bacteroidia</taxon>
        <taxon>Bacteroidales</taxon>
        <taxon>Dysgonomonadaceae</taxon>
        <taxon>Dysgonomonas</taxon>
    </lineage>
</organism>
<dbReference type="GO" id="GO:0008781">
    <property type="term" value="F:N-acylneuraminate cytidylyltransferase activity"/>
    <property type="evidence" value="ECO:0007669"/>
    <property type="project" value="TreeGrafter"/>
</dbReference>
<dbReference type="GeneID" id="78082586"/>
<dbReference type="PANTHER" id="PTHR21485">
    <property type="entry name" value="HAD SUPERFAMILY MEMBERS CMAS AND KDSC"/>
    <property type="match status" value="1"/>
</dbReference>
<dbReference type="PANTHER" id="PTHR21485:SF6">
    <property type="entry name" value="N-ACYLNEURAMINATE CYTIDYLYLTRANSFERASE-RELATED"/>
    <property type="match status" value="1"/>
</dbReference>
<name>F8X134_9BACT</name>
<dbReference type="SUPFAM" id="SSF53448">
    <property type="entry name" value="Nucleotide-diphospho-sugar transferases"/>
    <property type="match status" value="1"/>
</dbReference>
<dbReference type="InterPro" id="IPR050793">
    <property type="entry name" value="CMP-NeuNAc_synthase"/>
</dbReference>
<dbReference type="CDD" id="cd02513">
    <property type="entry name" value="CMP-NeuAc_Synthase"/>
    <property type="match status" value="1"/>
</dbReference>
<dbReference type="AlphaFoldDB" id="F8X134"/>
<evidence type="ECO:0008006" key="3">
    <source>
        <dbReference type="Google" id="ProtNLM"/>
    </source>
</evidence>
<dbReference type="Proteomes" id="UP000006420">
    <property type="component" value="Unassembled WGS sequence"/>
</dbReference>
<dbReference type="InterPro" id="IPR003329">
    <property type="entry name" value="Cytidylyl_trans"/>
</dbReference>
<accession>F8X134</accession>
<reference evidence="1 2" key="1">
    <citation type="submission" date="2011-04" db="EMBL/GenBank/DDBJ databases">
        <title>The Genome Sequence of Dysgonomonas mossii DSM 22836.</title>
        <authorList>
            <consortium name="The Broad Institute Genome Sequencing Platform"/>
            <person name="Earl A."/>
            <person name="Ward D."/>
            <person name="Feldgarden M."/>
            <person name="Gevers D."/>
            <person name="Pudlo N."/>
            <person name="Martens E."/>
            <person name="Allen-Vercoe E."/>
            <person name="Young S.K."/>
            <person name="Zeng Q."/>
            <person name="Gargeya S."/>
            <person name="Fitzgerald M."/>
            <person name="Haas B."/>
            <person name="Abouelleil A."/>
            <person name="Alvarado L."/>
            <person name="Arachchi H.M."/>
            <person name="Berlin A."/>
            <person name="Brown A."/>
            <person name="Chapman S.B."/>
            <person name="Chen Z."/>
            <person name="Dunbar C."/>
            <person name="Freedman E."/>
            <person name="Gearin G."/>
            <person name="Gellesch M."/>
            <person name="Goldberg J."/>
            <person name="Griggs A."/>
            <person name="Gujja S."/>
            <person name="Heiman D."/>
            <person name="Howarth C."/>
            <person name="Larson L."/>
            <person name="Lui A."/>
            <person name="MacDonald P.J.P."/>
            <person name="Mehta T."/>
            <person name="Montmayeur A."/>
            <person name="Murphy C."/>
            <person name="Neiman D."/>
            <person name="Pearson M."/>
            <person name="Priest M."/>
            <person name="Roberts A."/>
            <person name="Saif S."/>
            <person name="Shea T."/>
            <person name="Shenoy N."/>
            <person name="Sisk P."/>
            <person name="Stolte C."/>
            <person name="Sykes S."/>
            <person name="Yandava C."/>
            <person name="Wortman J."/>
            <person name="Nusbaum C."/>
            <person name="Birren B."/>
        </authorList>
    </citation>
    <scope>NUCLEOTIDE SEQUENCE [LARGE SCALE GENOMIC DNA]</scope>
    <source>
        <strain evidence="1 2">DSM 22836</strain>
    </source>
</reference>
<protein>
    <recommendedName>
        <fullName evidence="3">Acylneuraminate cytidylyltransferase</fullName>
    </recommendedName>
</protein>